<evidence type="ECO:0000313" key="1">
    <source>
        <dbReference type="EMBL" id="KAJ1697840.1"/>
    </source>
</evidence>
<accession>A0A9Q0CPQ3</accession>
<evidence type="ECO:0000313" key="2">
    <source>
        <dbReference type="Proteomes" id="UP001151287"/>
    </source>
</evidence>
<dbReference type="PANTHER" id="PTHR46932">
    <property type="entry name" value="HEAVY METAL-ASSOCIATED ISOPRENYLATED PLANT PROTEIN 47"/>
    <property type="match status" value="1"/>
</dbReference>
<dbReference type="PANTHER" id="PTHR46932:SF12">
    <property type="entry name" value="HEAVY METAL-ASSOCIATED ISOPRENYLATED PLANT PROTEIN 47"/>
    <property type="match status" value="1"/>
</dbReference>
<dbReference type="Gene3D" id="3.30.70.100">
    <property type="match status" value="1"/>
</dbReference>
<gene>
    <name evidence="1" type="ORF">LUZ63_006352</name>
</gene>
<sequence length="122" mass="13811">MAKQKVVVKLSLDDAKKRSKALKTAATMDGVMSVALDGDKLVIIGDGTDVVHLTTKLRKKLGYADLLSVSPGDEKKEEKKESKPQVETKNVQPLVYPYQYSYPYPFVYHEKAHDYPKFFNIF</sequence>
<organism evidence="1 2">
    <name type="scientific">Rhynchospora breviuscula</name>
    <dbReference type="NCBI Taxonomy" id="2022672"/>
    <lineage>
        <taxon>Eukaryota</taxon>
        <taxon>Viridiplantae</taxon>
        <taxon>Streptophyta</taxon>
        <taxon>Embryophyta</taxon>
        <taxon>Tracheophyta</taxon>
        <taxon>Spermatophyta</taxon>
        <taxon>Magnoliopsida</taxon>
        <taxon>Liliopsida</taxon>
        <taxon>Poales</taxon>
        <taxon>Cyperaceae</taxon>
        <taxon>Cyperoideae</taxon>
        <taxon>Rhynchosporeae</taxon>
        <taxon>Rhynchospora</taxon>
    </lineage>
</organism>
<dbReference type="OrthoDB" id="692882at2759"/>
<dbReference type="AlphaFoldDB" id="A0A9Q0CPQ3"/>
<dbReference type="EMBL" id="JAMQYH010000002">
    <property type="protein sequence ID" value="KAJ1697840.1"/>
    <property type="molecule type" value="Genomic_DNA"/>
</dbReference>
<name>A0A9Q0CPQ3_9POAL</name>
<dbReference type="Proteomes" id="UP001151287">
    <property type="component" value="Unassembled WGS sequence"/>
</dbReference>
<comment type="caution">
    <text evidence="1">The sequence shown here is derived from an EMBL/GenBank/DDBJ whole genome shotgun (WGS) entry which is preliminary data.</text>
</comment>
<dbReference type="InterPro" id="IPR042885">
    <property type="entry name" value="HIPP47/16"/>
</dbReference>
<reference evidence="1" key="1">
    <citation type="journal article" date="2022" name="Cell">
        <title>Repeat-based holocentromeres influence genome architecture and karyotype evolution.</title>
        <authorList>
            <person name="Hofstatter P.G."/>
            <person name="Thangavel G."/>
            <person name="Lux T."/>
            <person name="Neumann P."/>
            <person name="Vondrak T."/>
            <person name="Novak P."/>
            <person name="Zhang M."/>
            <person name="Costa L."/>
            <person name="Castellani M."/>
            <person name="Scott A."/>
            <person name="Toegelov H."/>
            <person name="Fuchs J."/>
            <person name="Mata-Sucre Y."/>
            <person name="Dias Y."/>
            <person name="Vanzela A.L.L."/>
            <person name="Huettel B."/>
            <person name="Almeida C.C.S."/>
            <person name="Simkova H."/>
            <person name="Souza G."/>
            <person name="Pedrosa-Harand A."/>
            <person name="Macas J."/>
            <person name="Mayer K.F.X."/>
            <person name="Houben A."/>
            <person name="Marques A."/>
        </authorList>
    </citation>
    <scope>NUCLEOTIDE SEQUENCE</scope>
    <source>
        <strain evidence="1">RhyBre1mFocal</strain>
    </source>
</reference>
<proteinExistence type="predicted"/>
<protein>
    <submittedName>
        <fullName evidence="1">Uncharacterized protein</fullName>
    </submittedName>
</protein>
<keyword evidence="2" id="KW-1185">Reference proteome</keyword>